<comment type="caution">
    <text evidence="3">The sequence shown here is derived from an EMBL/GenBank/DDBJ whole genome shotgun (WGS) entry which is preliminary data.</text>
</comment>
<keyword evidence="1" id="KW-0812">Transmembrane</keyword>
<dbReference type="InterPro" id="IPR025565">
    <property type="entry name" value="DUF4328"/>
</dbReference>
<evidence type="ECO:0000256" key="1">
    <source>
        <dbReference type="SAM" id="Phobius"/>
    </source>
</evidence>
<feature type="transmembrane region" description="Helical" evidence="1">
    <location>
        <begin position="103"/>
        <end position="125"/>
    </location>
</feature>
<name>A0ABW9XAT3_9SPHN</name>
<organism evidence="3 4">
    <name type="scientific">Novosphingobium ovatum</name>
    <dbReference type="NCBI Taxonomy" id="1908523"/>
    <lineage>
        <taxon>Bacteria</taxon>
        <taxon>Pseudomonadati</taxon>
        <taxon>Pseudomonadota</taxon>
        <taxon>Alphaproteobacteria</taxon>
        <taxon>Sphingomonadales</taxon>
        <taxon>Sphingomonadaceae</taxon>
        <taxon>Novosphingobium</taxon>
    </lineage>
</organism>
<evidence type="ECO:0000259" key="2">
    <source>
        <dbReference type="Pfam" id="PF14219"/>
    </source>
</evidence>
<feature type="transmembrane region" description="Helical" evidence="1">
    <location>
        <begin position="64"/>
        <end position="91"/>
    </location>
</feature>
<dbReference type="Pfam" id="PF14219">
    <property type="entry name" value="DUF4328"/>
    <property type="match status" value="1"/>
</dbReference>
<accession>A0ABW9XAT3</accession>
<protein>
    <submittedName>
        <fullName evidence="3">DUF4328 domain-containing protein</fullName>
    </submittedName>
</protein>
<proteinExistence type="predicted"/>
<feature type="transmembrane region" description="Helical" evidence="1">
    <location>
        <begin position="20"/>
        <end position="44"/>
    </location>
</feature>
<keyword evidence="4" id="KW-1185">Reference proteome</keyword>
<evidence type="ECO:0000313" key="3">
    <source>
        <dbReference type="EMBL" id="NBC35617.1"/>
    </source>
</evidence>
<keyword evidence="1" id="KW-0472">Membrane</keyword>
<gene>
    <name evidence="3" type="ORF">GTZ99_03500</name>
</gene>
<feature type="domain" description="DUF4328" evidence="2">
    <location>
        <begin position="70"/>
        <end position="205"/>
    </location>
</feature>
<dbReference type="RefSeq" id="WP_161716872.1">
    <property type="nucleotide sequence ID" value="NZ_JAAAPO010000001.1"/>
</dbReference>
<reference evidence="4" key="1">
    <citation type="submission" date="2020-01" db="EMBL/GenBank/DDBJ databases">
        <title>Sphingomonas sp. strain CSW-10.</title>
        <authorList>
            <person name="Chen W.-M."/>
        </authorList>
    </citation>
    <scope>NUCLEOTIDE SEQUENCE [LARGE SCALE GENOMIC DNA]</scope>
    <source>
        <strain evidence="4">FSY-8</strain>
    </source>
</reference>
<feature type="transmembrane region" description="Helical" evidence="1">
    <location>
        <begin position="190"/>
        <end position="209"/>
    </location>
</feature>
<dbReference type="EMBL" id="JAAAPO010000001">
    <property type="protein sequence ID" value="NBC35617.1"/>
    <property type="molecule type" value="Genomic_DNA"/>
</dbReference>
<feature type="transmembrane region" description="Helical" evidence="1">
    <location>
        <begin position="154"/>
        <end position="178"/>
    </location>
</feature>
<keyword evidence="1" id="KW-1133">Transmembrane helix</keyword>
<dbReference type="Proteomes" id="UP000753724">
    <property type="component" value="Unassembled WGS sequence"/>
</dbReference>
<evidence type="ECO:0000313" key="4">
    <source>
        <dbReference type="Proteomes" id="UP000753724"/>
    </source>
</evidence>
<sequence>MFSSQYLDGANSLRRMTTILRVGIAASLLYVALRLCAMIALFAMARGLIVVDAWHLGDDTRAKLLIAASIGMVLMFLAVAGTFLLFLVWVWRAHANLRLSGIAGLRYSPAWAALNYLVPVVNLIVPPRAMRELWNRSHGENEWLGDSDVPEVGAWWTCQVVGLLIDSFIVLVVVNNALSPIKMTAPPMATLLLMGFAVVLQAMALIYQWKLVGAIATAQETTTGISETFT</sequence>